<protein>
    <recommendedName>
        <fullName evidence="6">ADP-ribosylglycohydrolase</fullName>
    </recommendedName>
</protein>
<dbReference type="PANTHER" id="PTHR16222:SF24">
    <property type="entry name" value="ADP-RIBOSYLHYDROLASE ARH3"/>
    <property type="match status" value="1"/>
</dbReference>
<comment type="caution">
    <text evidence="4">The sequence shown here is derived from an EMBL/GenBank/DDBJ whole genome shotgun (WGS) entry which is preliminary data.</text>
</comment>
<dbReference type="RefSeq" id="WP_343976027.1">
    <property type="nucleotide sequence ID" value="NZ_BAAAHK010000013.1"/>
</dbReference>
<organism evidence="4 5">
    <name type="scientific">Kribbella koreensis</name>
    <dbReference type="NCBI Taxonomy" id="57909"/>
    <lineage>
        <taxon>Bacteria</taxon>
        <taxon>Bacillati</taxon>
        <taxon>Actinomycetota</taxon>
        <taxon>Actinomycetes</taxon>
        <taxon>Propionibacteriales</taxon>
        <taxon>Kribbellaceae</taxon>
        <taxon>Kribbella</taxon>
    </lineage>
</organism>
<feature type="compositionally biased region" description="Low complexity" evidence="3">
    <location>
        <begin position="247"/>
        <end position="258"/>
    </location>
</feature>
<evidence type="ECO:0008006" key="6">
    <source>
        <dbReference type="Google" id="ProtNLM"/>
    </source>
</evidence>
<evidence type="ECO:0000256" key="2">
    <source>
        <dbReference type="ARBA" id="ARBA00022801"/>
    </source>
</evidence>
<dbReference type="InterPro" id="IPR050792">
    <property type="entry name" value="ADP-ribosylglycohydrolase"/>
</dbReference>
<gene>
    <name evidence="4" type="ORF">GCM10009554_54520</name>
</gene>
<keyword evidence="2" id="KW-0378">Hydrolase</keyword>
<evidence type="ECO:0000256" key="3">
    <source>
        <dbReference type="SAM" id="MobiDB-lite"/>
    </source>
</evidence>
<sequence length="396" mass="39119">MNGLVPSGVPGAAGSRAAGALYGLAIGDALGMPTQSLPRALIVERYGEVVDGFHAAPEDQPLAAGMVAGAVTDDTEQAVLLGRLVVESGGKVDGRELAQRLLAWEDGMRARGSLDLLGPSTKRAIDELLQGKDIDETGRYGTTNGAAMRITPVGIATPSDNLDLLIDRVIAASAATHNTGLALSAAAAVAAAVSAGIDGATIPEATTAAIAAATKASTSGHWVAGADIATRIKWATSLATDPRLTHPASAADSRPASSGPGGGPATAAAGGGPATRAADGDTAVPLIDTASGTTPPRLGAVSALLYDLVGTSLASQESVPAAFAVLAAYPDDPWLAVRLAASVGGDTDTIAAIAGAIAGACHGLDGFPAHARSTVATVNNLDLDTLATQLLQVRSG</sequence>
<accession>A0ABP4BMU2</accession>
<dbReference type="EMBL" id="BAAAHK010000013">
    <property type="protein sequence ID" value="GAA0952044.1"/>
    <property type="molecule type" value="Genomic_DNA"/>
</dbReference>
<feature type="region of interest" description="Disordered" evidence="3">
    <location>
        <begin position="243"/>
        <end position="280"/>
    </location>
</feature>
<dbReference type="InterPro" id="IPR005502">
    <property type="entry name" value="Ribosyl_crysJ1"/>
</dbReference>
<comment type="similarity">
    <text evidence="1">Belongs to the ADP-ribosylglycohydrolase family.</text>
</comment>
<dbReference type="PANTHER" id="PTHR16222">
    <property type="entry name" value="ADP-RIBOSYLGLYCOHYDROLASE"/>
    <property type="match status" value="1"/>
</dbReference>
<dbReference type="InterPro" id="IPR036705">
    <property type="entry name" value="Ribosyl_crysJ1_sf"/>
</dbReference>
<evidence type="ECO:0000313" key="5">
    <source>
        <dbReference type="Proteomes" id="UP001500542"/>
    </source>
</evidence>
<dbReference type="SUPFAM" id="SSF101478">
    <property type="entry name" value="ADP-ribosylglycohydrolase"/>
    <property type="match status" value="1"/>
</dbReference>
<dbReference type="Gene3D" id="1.10.4080.10">
    <property type="entry name" value="ADP-ribosylation/Crystallin J1"/>
    <property type="match status" value="1"/>
</dbReference>
<dbReference type="Proteomes" id="UP001500542">
    <property type="component" value="Unassembled WGS sequence"/>
</dbReference>
<evidence type="ECO:0000313" key="4">
    <source>
        <dbReference type="EMBL" id="GAA0952044.1"/>
    </source>
</evidence>
<reference evidence="5" key="1">
    <citation type="journal article" date="2019" name="Int. J. Syst. Evol. Microbiol.">
        <title>The Global Catalogue of Microorganisms (GCM) 10K type strain sequencing project: providing services to taxonomists for standard genome sequencing and annotation.</title>
        <authorList>
            <consortium name="The Broad Institute Genomics Platform"/>
            <consortium name="The Broad Institute Genome Sequencing Center for Infectious Disease"/>
            <person name="Wu L."/>
            <person name="Ma J."/>
        </authorList>
    </citation>
    <scope>NUCLEOTIDE SEQUENCE [LARGE SCALE GENOMIC DNA]</scope>
    <source>
        <strain evidence="5">JCM 10977</strain>
    </source>
</reference>
<dbReference type="Pfam" id="PF03747">
    <property type="entry name" value="ADP_ribosyl_GH"/>
    <property type="match status" value="1"/>
</dbReference>
<evidence type="ECO:0000256" key="1">
    <source>
        <dbReference type="ARBA" id="ARBA00010702"/>
    </source>
</evidence>
<feature type="compositionally biased region" description="Gly residues" evidence="3">
    <location>
        <begin position="259"/>
        <end position="273"/>
    </location>
</feature>
<name>A0ABP4BMU2_9ACTN</name>
<proteinExistence type="inferred from homology"/>
<keyword evidence="5" id="KW-1185">Reference proteome</keyword>